<gene>
    <name evidence="2" type="ORF">nbrc107697_20700</name>
</gene>
<proteinExistence type="predicted"/>
<dbReference type="RefSeq" id="WP_228460771.1">
    <property type="nucleotide sequence ID" value="NZ_BJOU01000001.1"/>
</dbReference>
<comment type="caution">
    <text evidence="2">The sequence shown here is derived from an EMBL/GenBank/DDBJ whole genome shotgun (WGS) entry which is preliminary data.</text>
</comment>
<name>A0A7I9UYX7_9ACTN</name>
<protein>
    <submittedName>
        <fullName evidence="2">Uncharacterized protein</fullName>
    </submittedName>
</protein>
<evidence type="ECO:0000313" key="3">
    <source>
        <dbReference type="Proteomes" id="UP000444980"/>
    </source>
</evidence>
<dbReference type="Proteomes" id="UP000444980">
    <property type="component" value="Unassembled WGS sequence"/>
</dbReference>
<organism evidence="2 3">
    <name type="scientific">Gordonia crocea</name>
    <dbReference type="NCBI Taxonomy" id="589162"/>
    <lineage>
        <taxon>Bacteria</taxon>
        <taxon>Bacillati</taxon>
        <taxon>Actinomycetota</taxon>
        <taxon>Actinomycetes</taxon>
        <taxon>Mycobacteriales</taxon>
        <taxon>Gordoniaceae</taxon>
        <taxon>Gordonia</taxon>
    </lineage>
</organism>
<evidence type="ECO:0000256" key="1">
    <source>
        <dbReference type="SAM" id="MobiDB-lite"/>
    </source>
</evidence>
<evidence type="ECO:0000313" key="2">
    <source>
        <dbReference type="EMBL" id="GED98031.1"/>
    </source>
</evidence>
<sequence length="129" mass="13928">MEEDAQEEAVQEETAQTASSNSEWSLPTVGRAATRSGSIVVETTEQGLPRAITIEASEMDQPASALARRILRLCQQSALQAGLRRREQLVAAGVDSQTLSYLGLPTADDVLAAEDESDDAPPETWMRRA</sequence>
<dbReference type="AlphaFoldDB" id="A0A7I9UYX7"/>
<reference evidence="3" key="1">
    <citation type="submission" date="2019-06" db="EMBL/GenBank/DDBJ databases">
        <title>Gordonia isolated from sludge of a wastewater treatment plant.</title>
        <authorList>
            <person name="Tamura T."/>
            <person name="Aoyama K."/>
            <person name="Kang Y."/>
            <person name="Saito S."/>
            <person name="Akiyama N."/>
            <person name="Yazawa K."/>
            <person name="Gonoi T."/>
            <person name="Mikami Y."/>
        </authorList>
    </citation>
    <scope>NUCLEOTIDE SEQUENCE [LARGE SCALE GENOMIC DNA]</scope>
    <source>
        <strain evidence="3">NBRC 107697</strain>
    </source>
</reference>
<feature type="region of interest" description="Disordered" evidence="1">
    <location>
        <begin position="1"/>
        <end position="37"/>
    </location>
</feature>
<keyword evidence="3" id="KW-1185">Reference proteome</keyword>
<dbReference type="EMBL" id="BJOU01000001">
    <property type="protein sequence ID" value="GED98031.1"/>
    <property type="molecule type" value="Genomic_DNA"/>
</dbReference>
<feature type="compositionally biased region" description="Acidic residues" evidence="1">
    <location>
        <begin position="1"/>
        <end position="11"/>
    </location>
</feature>
<accession>A0A7I9UYX7</accession>